<dbReference type="Gene3D" id="3.40.50.150">
    <property type="entry name" value="Vaccinia Virus protein VP39"/>
    <property type="match status" value="1"/>
</dbReference>
<proteinExistence type="predicted"/>
<gene>
    <name evidence="2" type="ORF">WA026_018857</name>
</gene>
<dbReference type="InterPro" id="IPR029063">
    <property type="entry name" value="SAM-dependent_MTases_sf"/>
</dbReference>
<dbReference type="SUPFAM" id="SSF53335">
    <property type="entry name" value="S-adenosyl-L-methionine-dependent methyltransferases"/>
    <property type="match status" value="1"/>
</dbReference>
<feature type="domain" description="Methyltransferase" evidence="1">
    <location>
        <begin position="35"/>
        <end position="166"/>
    </location>
</feature>
<keyword evidence="3" id="KW-1185">Reference proteome</keyword>
<dbReference type="Pfam" id="PF13847">
    <property type="entry name" value="Methyltransf_31"/>
    <property type="match status" value="1"/>
</dbReference>
<organism evidence="2 3">
    <name type="scientific">Henosepilachna vigintioctopunctata</name>
    <dbReference type="NCBI Taxonomy" id="420089"/>
    <lineage>
        <taxon>Eukaryota</taxon>
        <taxon>Metazoa</taxon>
        <taxon>Ecdysozoa</taxon>
        <taxon>Arthropoda</taxon>
        <taxon>Hexapoda</taxon>
        <taxon>Insecta</taxon>
        <taxon>Pterygota</taxon>
        <taxon>Neoptera</taxon>
        <taxon>Endopterygota</taxon>
        <taxon>Coleoptera</taxon>
        <taxon>Polyphaga</taxon>
        <taxon>Cucujiformia</taxon>
        <taxon>Coccinelloidea</taxon>
        <taxon>Coccinellidae</taxon>
        <taxon>Epilachninae</taxon>
        <taxon>Epilachnini</taxon>
        <taxon>Henosepilachna</taxon>
    </lineage>
</organism>
<dbReference type="InterPro" id="IPR025714">
    <property type="entry name" value="Methyltranfer_dom"/>
</dbReference>
<name>A0AAW1UG47_9CUCU</name>
<protein>
    <recommendedName>
        <fullName evidence="1">Methyltransferase domain-containing protein</fullName>
    </recommendedName>
</protein>
<evidence type="ECO:0000259" key="1">
    <source>
        <dbReference type="Pfam" id="PF13847"/>
    </source>
</evidence>
<evidence type="ECO:0000313" key="2">
    <source>
        <dbReference type="EMBL" id="KAK9882004.1"/>
    </source>
</evidence>
<dbReference type="AlphaFoldDB" id="A0AAW1UG47"/>
<sequence>MTFSPKGFSKILYHHEHILQLTKTYMKHFEWPTRQNMKMIDIGTGPGHLLMKVEPIIRCNYSEIICVDRNESMLSHFNSIPKNSKISSRFLDIESEKMPDDLRGRFDFAFSSYCLTYVKNLRQTFKNTNELLQPNGELFFFWCKKCYLYDMYRTLHQVAKWAPYTNDFKDWKSVTDNDDPVGTLRPACEINNFSILKAEVLEEITFKERNVQSFLDMFSHVDFVSERVPKSDLPKYIEDFHKLVQSYISIDEKAEFEVTLPFPTVVVAAKKM</sequence>
<evidence type="ECO:0000313" key="3">
    <source>
        <dbReference type="Proteomes" id="UP001431783"/>
    </source>
</evidence>
<dbReference type="Proteomes" id="UP001431783">
    <property type="component" value="Unassembled WGS sequence"/>
</dbReference>
<dbReference type="CDD" id="cd02440">
    <property type="entry name" value="AdoMet_MTases"/>
    <property type="match status" value="1"/>
</dbReference>
<reference evidence="2 3" key="1">
    <citation type="submission" date="2023-03" db="EMBL/GenBank/DDBJ databases">
        <title>Genome insight into feeding habits of ladybird beetles.</title>
        <authorList>
            <person name="Li H.-S."/>
            <person name="Huang Y.-H."/>
            <person name="Pang H."/>
        </authorList>
    </citation>
    <scope>NUCLEOTIDE SEQUENCE [LARGE SCALE GENOMIC DNA]</scope>
    <source>
        <strain evidence="2">SYSU_2023b</strain>
        <tissue evidence="2">Whole body</tissue>
    </source>
</reference>
<accession>A0AAW1UG47</accession>
<dbReference type="EMBL" id="JARQZJ010000072">
    <property type="protein sequence ID" value="KAK9882004.1"/>
    <property type="molecule type" value="Genomic_DNA"/>
</dbReference>
<comment type="caution">
    <text evidence="2">The sequence shown here is derived from an EMBL/GenBank/DDBJ whole genome shotgun (WGS) entry which is preliminary data.</text>
</comment>
<dbReference type="PANTHER" id="PTHR43861">
    <property type="entry name" value="TRANS-ACONITATE 2-METHYLTRANSFERASE-RELATED"/>
    <property type="match status" value="1"/>
</dbReference>
<dbReference type="PANTHER" id="PTHR43861:SF1">
    <property type="entry name" value="TRANS-ACONITATE 2-METHYLTRANSFERASE"/>
    <property type="match status" value="1"/>
</dbReference>